<name>A0AAD7SP85_9TELE</name>
<dbReference type="AlphaFoldDB" id="A0AAD7SP85"/>
<proteinExistence type="predicted"/>
<keyword evidence="2" id="KW-1185">Reference proteome</keyword>
<reference evidence="1" key="1">
    <citation type="journal article" date="2023" name="Science">
        <title>Genome structures resolve the early diversification of teleost fishes.</title>
        <authorList>
            <person name="Parey E."/>
            <person name="Louis A."/>
            <person name="Montfort J."/>
            <person name="Bouchez O."/>
            <person name="Roques C."/>
            <person name="Iampietro C."/>
            <person name="Lluch J."/>
            <person name="Castinel A."/>
            <person name="Donnadieu C."/>
            <person name="Desvignes T."/>
            <person name="Floi Bucao C."/>
            <person name="Jouanno E."/>
            <person name="Wen M."/>
            <person name="Mejri S."/>
            <person name="Dirks R."/>
            <person name="Jansen H."/>
            <person name="Henkel C."/>
            <person name="Chen W.J."/>
            <person name="Zahm M."/>
            <person name="Cabau C."/>
            <person name="Klopp C."/>
            <person name="Thompson A.W."/>
            <person name="Robinson-Rechavi M."/>
            <person name="Braasch I."/>
            <person name="Lecointre G."/>
            <person name="Bobe J."/>
            <person name="Postlethwait J.H."/>
            <person name="Berthelot C."/>
            <person name="Roest Crollius H."/>
            <person name="Guiguen Y."/>
        </authorList>
    </citation>
    <scope>NUCLEOTIDE SEQUENCE</scope>
    <source>
        <tissue evidence="1">Blood</tissue>
    </source>
</reference>
<protein>
    <submittedName>
        <fullName evidence="1">Uncharacterized protein</fullName>
    </submittedName>
</protein>
<accession>A0AAD7SP85</accession>
<comment type="caution">
    <text evidence="1">The sequence shown here is derived from an EMBL/GenBank/DDBJ whole genome shotgun (WGS) entry which is preliminary data.</text>
</comment>
<organism evidence="1 2">
    <name type="scientific">Aldrovandia affinis</name>
    <dbReference type="NCBI Taxonomy" id="143900"/>
    <lineage>
        <taxon>Eukaryota</taxon>
        <taxon>Metazoa</taxon>
        <taxon>Chordata</taxon>
        <taxon>Craniata</taxon>
        <taxon>Vertebrata</taxon>
        <taxon>Euteleostomi</taxon>
        <taxon>Actinopterygii</taxon>
        <taxon>Neopterygii</taxon>
        <taxon>Teleostei</taxon>
        <taxon>Notacanthiformes</taxon>
        <taxon>Halosauridae</taxon>
        <taxon>Aldrovandia</taxon>
    </lineage>
</organism>
<gene>
    <name evidence="1" type="ORF">AAFF_G00309610</name>
</gene>
<sequence length="101" mass="11196">MKKNILPLNSSKTEALLVGTPHQVQHFPITHLTITGQKISLSSSISNLGIRFDPSLTFGDHTSSLQKLQVHPEQCCQDPDESVEISPYHPILASLRWLPIS</sequence>
<evidence type="ECO:0000313" key="1">
    <source>
        <dbReference type="EMBL" id="KAJ8406073.1"/>
    </source>
</evidence>
<dbReference type="EMBL" id="JAINUG010000045">
    <property type="protein sequence ID" value="KAJ8406073.1"/>
    <property type="molecule type" value="Genomic_DNA"/>
</dbReference>
<evidence type="ECO:0000313" key="2">
    <source>
        <dbReference type="Proteomes" id="UP001221898"/>
    </source>
</evidence>
<dbReference type="Proteomes" id="UP001221898">
    <property type="component" value="Unassembled WGS sequence"/>
</dbReference>